<evidence type="ECO:0000313" key="1">
    <source>
        <dbReference type="EMBL" id="ESK90724.1"/>
    </source>
</evidence>
<dbReference type="HOGENOM" id="CLU_015091_3_0_1"/>
<evidence type="ECO:0008006" key="3">
    <source>
        <dbReference type="Google" id="ProtNLM"/>
    </source>
</evidence>
<proteinExistence type="predicted"/>
<protein>
    <recommendedName>
        <fullName evidence="3">WW domain-containing protein</fullName>
    </recommendedName>
</protein>
<dbReference type="OrthoDB" id="2674421at2759"/>
<dbReference type="Proteomes" id="UP000017559">
    <property type="component" value="Unassembled WGS sequence"/>
</dbReference>
<dbReference type="KEGG" id="mrr:Moror_4110"/>
<sequence>MNDIQSYEKAVSAVSGAETPDFGTLRPTTSQWTERYDKKQLASPKQVLVTPGYSYCSEPEPQYLPPGWSPYTHPEGQLYFFRNAPLRIVTESYLYDPQTLTKALHWSKHIESILEDKQIPLSQHIELFIYIEDDGCSYYLVDHVAHTEFWLEELDTSELGLSDVDSDSHLRLALTELYWAHVEYFPMHLGGLPAKVVDDLICVLSHALTDQLTSRTSTYFWSADECRQLLDVAKIARDRSADGHQVCALARIWRTIFRNRVETHYGQEIARLSRDQPIIYDATKPTKVFEIANLFTFKTAGRYHAKLSDIFVDRLVYIAQWQPFITNAVRDWQRTSLEAFCCLL</sequence>
<evidence type="ECO:0000313" key="2">
    <source>
        <dbReference type="Proteomes" id="UP000017559"/>
    </source>
</evidence>
<dbReference type="EMBL" id="AWSO01000413">
    <property type="protein sequence ID" value="ESK90724.1"/>
    <property type="molecule type" value="Genomic_DNA"/>
</dbReference>
<gene>
    <name evidence="1" type="ORF">Moror_4110</name>
</gene>
<comment type="caution">
    <text evidence="1">The sequence shown here is derived from an EMBL/GenBank/DDBJ whole genome shotgun (WGS) entry which is preliminary data.</text>
</comment>
<accession>V2YGA7</accession>
<keyword evidence="2" id="KW-1185">Reference proteome</keyword>
<dbReference type="AlphaFoldDB" id="V2YGA7"/>
<reference evidence="1 2" key="1">
    <citation type="journal article" date="2014" name="BMC Genomics">
        <title>Genome and secretome analysis of the hemibiotrophic fungal pathogen, Moniliophthora roreri, which causes frosty pod rot disease of cacao: mechanisms of the biotrophic and necrotrophic phases.</title>
        <authorList>
            <person name="Meinhardt L.W."/>
            <person name="Costa G.G.L."/>
            <person name="Thomazella D.P.T."/>
            <person name="Teixeira P.J.P.L."/>
            <person name="Carazzolle M.F."/>
            <person name="Schuster S.C."/>
            <person name="Carlson J.E."/>
            <person name="Guiltinan M.J."/>
            <person name="Mieczkowski P."/>
            <person name="Farmer A."/>
            <person name="Ramaraj T."/>
            <person name="Crozier J."/>
            <person name="Davis R.E."/>
            <person name="Shao J."/>
            <person name="Melnick R.L."/>
            <person name="Pereira G.A.G."/>
            <person name="Bailey B.A."/>
        </authorList>
    </citation>
    <scope>NUCLEOTIDE SEQUENCE [LARGE SCALE GENOMIC DNA]</scope>
    <source>
        <strain evidence="1 2">MCA 2997</strain>
    </source>
</reference>
<organism evidence="1 2">
    <name type="scientific">Moniliophthora roreri (strain MCA 2997)</name>
    <name type="common">Cocoa frosty pod rot fungus</name>
    <name type="synonym">Crinipellis roreri</name>
    <dbReference type="NCBI Taxonomy" id="1381753"/>
    <lineage>
        <taxon>Eukaryota</taxon>
        <taxon>Fungi</taxon>
        <taxon>Dikarya</taxon>
        <taxon>Basidiomycota</taxon>
        <taxon>Agaricomycotina</taxon>
        <taxon>Agaricomycetes</taxon>
        <taxon>Agaricomycetidae</taxon>
        <taxon>Agaricales</taxon>
        <taxon>Marasmiineae</taxon>
        <taxon>Marasmiaceae</taxon>
        <taxon>Moniliophthora</taxon>
    </lineage>
</organism>
<name>V2YGA7_MONRO</name>